<dbReference type="InterPro" id="IPR010461">
    <property type="entry name" value="ComK"/>
</dbReference>
<evidence type="ECO:0000313" key="1">
    <source>
        <dbReference type="EMBL" id="RAI83087.1"/>
    </source>
</evidence>
<protein>
    <recommendedName>
        <fullName evidence="3">Competence protein ComK</fullName>
    </recommendedName>
</protein>
<proteinExistence type="predicted"/>
<dbReference type="EMBL" id="MJBI02000001">
    <property type="protein sequence ID" value="RAI83087.1"/>
    <property type="molecule type" value="Genomic_DNA"/>
</dbReference>
<comment type="caution">
    <text evidence="1">The sequence shown here is derived from an EMBL/GenBank/DDBJ whole genome shotgun (WGS) entry which is preliminary data.</text>
</comment>
<keyword evidence="2" id="KW-1185">Reference proteome</keyword>
<evidence type="ECO:0008006" key="3">
    <source>
        <dbReference type="Google" id="ProtNLM"/>
    </source>
</evidence>
<dbReference type="Pfam" id="PF06338">
    <property type="entry name" value="ComK"/>
    <property type="match status" value="1"/>
</dbReference>
<sequence>MLEMPLCATDMCIYQSPEAEGKTQIYSFCGEVRTVDERPEKLLDQTLIFFGSNIKTRRQSAKVLTKHMHHLPIIIEPSIQWMYYPIHQTKTHFQLFIQHQMIYHFEGKKEQTRIFFINNMELIVPQNINFIHKQHQKALLLADLQSKIIKRQLHLSNYR</sequence>
<gene>
    <name evidence="1" type="ORF">BFS35_005190</name>
</gene>
<name>A0A2G5NMI2_9STAP</name>
<reference evidence="1 2" key="1">
    <citation type="journal article" date="2018" name="Front. Microbiol.">
        <title>Description and Comparative Genomics of Macrococcus caseolyticus subsp. hominis subsp. nov., Macrococcus goetzii sp. nov., Macrococcus epidermidis sp. nov., and Macrococcus bohemicus sp. nov., Novel Macrococci From Human Clinical Material With Virulence Potential and Suspected Uptake of Foreign DNA by Natural Transformation.</title>
        <authorList>
            <person name="Maslanova I."/>
            <person name="Wertheimer Z."/>
            <person name="Sedlacek I."/>
            <person name="Svec P."/>
            <person name="Indrakova A."/>
            <person name="Kovarovic V."/>
            <person name="Schumann P."/>
            <person name="Sproer C."/>
            <person name="Kralova S."/>
            <person name="Sedo O."/>
            <person name="Kristofova L."/>
            <person name="Vrbovska V."/>
            <person name="Fuzik T."/>
            <person name="Petras P."/>
            <person name="Zdrahal Z."/>
            <person name="Ruzickova V."/>
            <person name="Doskar J."/>
            <person name="Pantucek R."/>
        </authorList>
    </citation>
    <scope>NUCLEOTIDE SEQUENCE [LARGE SCALE GENOMIC DNA]</scope>
    <source>
        <strain evidence="1 2">CCM 4927</strain>
    </source>
</reference>
<dbReference type="Proteomes" id="UP000229523">
    <property type="component" value="Unassembled WGS sequence"/>
</dbReference>
<accession>A0A2G5NMI2</accession>
<dbReference type="GO" id="GO:0030420">
    <property type="term" value="P:establishment of competence for transformation"/>
    <property type="evidence" value="ECO:0007669"/>
    <property type="project" value="InterPro"/>
</dbReference>
<evidence type="ECO:0000313" key="2">
    <source>
        <dbReference type="Proteomes" id="UP000229523"/>
    </source>
</evidence>
<dbReference type="AlphaFoldDB" id="A0A2G5NMI2"/>
<dbReference type="RefSeq" id="WP_099580584.1">
    <property type="nucleotide sequence ID" value="NZ_MJBI02000001.1"/>
</dbReference>
<organism evidence="1 2">
    <name type="scientific">Macrococcoides goetzii</name>
    <dbReference type="NCBI Taxonomy" id="1891097"/>
    <lineage>
        <taxon>Bacteria</taxon>
        <taxon>Bacillati</taxon>
        <taxon>Bacillota</taxon>
        <taxon>Bacilli</taxon>
        <taxon>Bacillales</taxon>
        <taxon>Staphylococcaceae</taxon>
        <taxon>Macrococcoides</taxon>
    </lineage>
</organism>